<dbReference type="EMBL" id="LN890280">
    <property type="protein sequence ID" value="CUR51500.1"/>
    <property type="molecule type" value="Genomic_DNA"/>
</dbReference>
<dbReference type="Proteomes" id="UP000196239">
    <property type="component" value="Chromosome 1"/>
</dbReference>
<gene>
    <name evidence="1" type="ORF">NDEV_0735</name>
</gene>
<proteinExistence type="predicted"/>
<name>A0A128A2C3_9ARCH</name>
<evidence type="ECO:0000313" key="2">
    <source>
        <dbReference type="Proteomes" id="UP000196239"/>
    </source>
</evidence>
<reference evidence="2" key="1">
    <citation type="submission" date="2015-10" db="EMBL/GenBank/DDBJ databases">
        <authorList>
            <person name="Lehtovirta-Morley L.E."/>
            <person name="Vieille C."/>
        </authorList>
    </citation>
    <scope>NUCLEOTIDE SEQUENCE [LARGE SCALE GENOMIC DNA]</scope>
</reference>
<evidence type="ECO:0000313" key="1">
    <source>
        <dbReference type="EMBL" id="CUR51500.1"/>
    </source>
</evidence>
<accession>A0A128A2C3</accession>
<organism evidence="1 2">
    <name type="scientific">Nitrosotalea devaniterrae</name>
    <dbReference type="NCBI Taxonomy" id="1078905"/>
    <lineage>
        <taxon>Archaea</taxon>
        <taxon>Nitrososphaerota</taxon>
        <taxon>Nitrososphaeria</taxon>
        <taxon>Nitrosotaleales</taxon>
        <taxon>Nitrosotaleaceae</taxon>
        <taxon>Nitrosotalea</taxon>
    </lineage>
</organism>
<protein>
    <submittedName>
        <fullName evidence="1">Uncharacterized protein</fullName>
    </submittedName>
</protein>
<sequence length="114" mass="12651">MDEGVKQGIDKIKKVRDSLHRRAKIYSELGKMDDRGTARALGALQRAPAPGKKITKIGFIFLLSPDPITTPIGIPMIIAGKYLEKVYNGATIKDVGQETKNFFSDYSHLKDKMS</sequence>
<keyword evidence="2" id="KW-1185">Reference proteome</keyword>
<dbReference type="KEGG" id="ndv:NDEV_0735"/>
<dbReference type="AlphaFoldDB" id="A0A128A2C3"/>